<dbReference type="InterPro" id="IPR011009">
    <property type="entry name" value="Kinase-like_dom_sf"/>
</dbReference>
<dbReference type="PROSITE" id="PS50011">
    <property type="entry name" value="PROTEIN_KINASE_DOM"/>
    <property type="match status" value="1"/>
</dbReference>
<dbReference type="SMART" id="SM00220">
    <property type="entry name" value="S_TKc"/>
    <property type="match status" value="1"/>
</dbReference>
<keyword evidence="8 16" id="KW-0418">Kinase</keyword>
<evidence type="ECO:0000256" key="10">
    <source>
        <dbReference type="ARBA" id="ARBA00022842"/>
    </source>
</evidence>
<evidence type="ECO:0000256" key="3">
    <source>
        <dbReference type="ARBA" id="ARBA00012513"/>
    </source>
</evidence>
<evidence type="ECO:0000256" key="4">
    <source>
        <dbReference type="ARBA" id="ARBA00022527"/>
    </source>
</evidence>
<evidence type="ECO:0000256" key="6">
    <source>
        <dbReference type="ARBA" id="ARBA00022723"/>
    </source>
</evidence>
<name>A0A7D9DK78_PARCT</name>
<dbReference type="Gene3D" id="1.10.510.10">
    <property type="entry name" value="Transferase(Phosphotransferase) domain 1"/>
    <property type="match status" value="1"/>
</dbReference>
<keyword evidence="4" id="KW-0723">Serine/threonine-protein kinase</keyword>
<comment type="catalytic activity">
    <reaction evidence="13">
        <text>L-seryl-[protein] + ATP = O-phospho-L-seryl-[protein] + ADP + H(+)</text>
        <dbReference type="Rhea" id="RHEA:17989"/>
        <dbReference type="Rhea" id="RHEA-COMP:9863"/>
        <dbReference type="Rhea" id="RHEA-COMP:11604"/>
        <dbReference type="ChEBI" id="CHEBI:15378"/>
        <dbReference type="ChEBI" id="CHEBI:29999"/>
        <dbReference type="ChEBI" id="CHEBI:30616"/>
        <dbReference type="ChEBI" id="CHEBI:83421"/>
        <dbReference type="ChEBI" id="CHEBI:456216"/>
        <dbReference type="EC" id="2.7.11.1"/>
    </reaction>
</comment>
<evidence type="ECO:0000256" key="2">
    <source>
        <dbReference type="ARBA" id="ARBA00001946"/>
    </source>
</evidence>
<dbReference type="GO" id="GO:0035556">
    <property type="term" value="P:intracellular signal transduction"/>
    <property type="evidence" value="ECO:0007669"/>
    <property type="project" value="TreeGrafter"/>
</dbReference>
<sequence length="261" mass="29117">MILEYCVGELQEMLESIESHKFPIWQAHGANIKPSNLLLATDGTLKISDFGVAERLDMFAPDDTCRTSQGSPAFQPPEVANGLESFSGFKLDIWAAGVTLYNITTGLYPFEADNIYKLFECIGKGEFTMPSDVDSNLENLLRGMLKRDSSERLSLQDIRQHNWVRKKHPALGEYVPMPPLQDGDPYRSMSVVPYLEDLHCPESGSLIDEDDTVTDTLCVPDAEEPHDVESPESTQVLKKKKSKKKGSFVSLLPHSCIHGNK</sequence>
<dbReference type="GO" id="GO:0005737">
    <property type="term" value="C:cytoplasm"/>
    <property type="evidence" value="ECO:0007669"/>
    <property type="project" value="TreeGrafter"/>
</dbReference>
<accession>A0A7D9DK78</accession>
<evidence type="ECO:0000256" key="7">
    <source>
        <dbReference type="ARBA" id="ARBA00022741"/>
    </source>
</evidence>
<keyword evidence="7" id="KW-0547">Nucleotide-binding</keyword>
<dbReference type="Pfam" id="PF00069">
    <property type="entry name" value="Pkinase"/>
    <property type="match status" value="1"/>
</dbReference>
<evidence type="ECO:0000313" key="17">
    <source>
        <dbReference type="Proteomes" id="UP001152795"/>
    </source>
</evidence>
<evidence type="ECO:0000259" key="15">
    <source>
        <dbReference type="PROSITE" id="PS50011"/>
    </source>
</evidence>
<feature type="compositionally biased region" description="Basic residues" evidence="14">
    <location>
        <begin position="237"/>
        <end position="246"/>
    </location>
</feature>
<evidence type="ECO:0000256" key="12">
    <source>
        <dbReference type="ARBA" id="ARBA00047899"/>
    </source>
</evidence>
<comment type="cofactor">
    <cofactor evidence="2">
        <name>Mg(2+)</name>
        <dbReference type="ChEBI" id="CHEBI:18420"/>
    </cofactor>
</comment>
<evidence type="ECO:0000256" key="8">
    <source>
        <dbReference type="ARBA" id="ARBA00022777"/>
    </source>
</evidence>
<protein>
    <recommendedName>
        <fullName evidence="3">non-specific serine/threonine protein kinase</fullName>
        <ecNumber evidence="3">2.7.11.1</ecNumber>
    </recommendedName>
</protein>
<keyword evidence="11" id="KW-0464">Manganese</keyword>
<keyword evidence="9" id="KW-0067">ATP-binding</keyword>
<dbReference type="SUPFAM" id="SSF56112">
    <property type="entry name" value="Protein kinase-like (PK-like)"/>
    <property type="match status" value="1"/>
</dbReference>
<dbReference type="EMBL" id="CACRXK020001052">
    <property type="protein sequence ID" value="CAB3986663.1"/>
    <property type="molecule type" value="Genomic_DNA"/>
</dbReference>
<dbReference type="PANTHER" id="PTHR24346:SF94">
    <property type="entry name" value="NON-SPECIFIC SERINE_THREONINE PROTEIN KINASE"/>
    <property type="match status" value="1"/>
</dbReference>
<feature type="domain" description="Protein kinase" evidence="15">
    <location>
        <begin position="1"/>
        <end position="164"/>
    </location>
</feature>
<dbReference type="InterPro" id="IPR000719">
    <property type="entry name" value="Prot_kinase_dom"/>
</dbReference>
<dbReference type="GO" id="GO:0005524">
    <property type="term" value="F:ATP binding"/>
    <property type="evidence" value="ECO:0007669"/>
    <property type="project" value="UniProtKB-KW"/>
</dbReference>
<comment type="cofactor">
    <cofactor evidence="1">
        <name>Mn(2+)</name>
        <dbReference type="ChEBI" id="CHEBI:29035"/>
    </cofactor>
</comment>
<dbReference type="OrthoDB" id="5977244at2759"/>
<keyword evidence="5" id="KW-0808">Transferase</keyword>
<evidence type="ECO:0000256" key="9">
    <source>
        <dbReference type="ARBA" id="ARBA00022840"/>
    </source>
</evidence>
<keyword evidence="17" id="KW-1185">Reference proteome</keyword>
<evidence type="ECO:0000256" key="14">
    <source>
        <dbReference type="SAM" id="MobiDB-lite"/>
    </source>
</evidence>
<organism evidence="16 17">
    <name type="scientific">Paramuricea clavata</name>
    <name type="common">Red gorgonian</name>
    <name type="synonym">Violescent sea-whip</name>
    <dbReference type="NCBI Taxonomy" id="317549"/>
    <lineage>
        <taxon>Eukaryota</taxon>
        <taxon>Metazoa</taxon>
        <taxon>Cnidaria</taxon>
        <taxon>Anthozoa</taxon>
        <taxon>Octocorallia</taxon>
        <taxon>Malacalcyonacea</taxon>
        <taxon>Plexauridae</taxon>
        <taxon>Paramuricea</taxon>
    </lineage>
</organism>
<evidence type="ECO:0000313" key="16">
    <source>
        <dbReference type="EMBL" id="CAB3986663.1"/>
    </source>
</evidence>
<dbReference type="Proteomes" id="UP001152795">
    <property type="component" value="Unassembled WGS sequence"/>
</dbReference>
<keyword evidence="10" id="KW-0460">Magnesium</keyword>
<comment type="catalytic activity">
    <reaction evidence="12">
        <text>L-threonyl-[protein] + ATP = O-phospho-L-threonyl-[protein] + ADP + H(+)</text>
        <dbReference type="Rhea" id="RHEA:46608"/>
        <dbReference type="Rhea" id="RHEA-COMP:11060"/>
        <dbReference type="Rhea" id="RHEA-COMP:11605"/>
        <dbReference type="ChEBI" id="CHEBI:15378"/>
        <dbReference type="ChEBI" id="CHEBI:30013"/>
        <dbReference type="ChEBI" id="CHEBI:30616"/>
        <dbReference type="ChEBI" id="CHEBI:61977"/>
        <dbReference type="ChEBI" id="CHEBI:456216"/>
        <dbReference type="EC" id="2.7.11.1"/>
    </reaction>
</comment>
<evidence type="ECO:0000256" key="1">
    <source>
        <dbReference type="ARBA" id="ARBA00001936"/>
    </source>
</evidence>
<reference evidence="16" key="1">
    <citation type="submission" date="2020-04" db="EMBL/GenBank/DDBJ databases">
        <authorList>
            <person name="Alioto T."/>
            <person name="Alioto T."/>
            <person name="Gomez Garrido J."/>
        </authorList>
    </citation>
    <scope>NUCLEOTIDE SEQUENCE</scope>
    <source>
        <strain evidence="16">A484AB</strain>
    </source>
</reference>
<proteinExistence type="predicted"/>
<gene>
    <name evidence="16" type="ORF">PACLA_8A029170</name>
</gene>
<evidence type="ECO:0000256" key="5">
    <source>
        <dbReference type="ARBA" id="ARBA00022679"/>
    </source>
</evidence>
<comment type="caution">
    <text evidence="16">The sequence shown here is derived from an EMBL/GenBank/DDBJ whole genome shotgun (WGS) entry which is preliminary data.</text>
</comment>
<dbReference type="GO" id="GO:0004674">
    <property type="term" value="F:protein serine/threonine kinase activity"/>
    <property type="evidence" value="ECO:0007669"/>
    <property type="project" value="UniProtKB-KW"/>
</dbReference>
<evidence type="ECO:0000256" key="13">
    <source>
        <dbReference type="ARBA" id="ARBA00048679"/>
    </source>
</evidence>
<dbReference type="GO" id="GO:0046872">
    <property type="term" value="F:metal ion binding"/>
    <property type="evidence" value="ECO:0007669"/>
    <property type="project" value="UniProtKB-KW"/>
</dbReference>
<evidence type="ECO:0000256" key="11">
    <source>
        <dbReference type="ARBA" id="ARBA00023211"/>
    </source>
</evidence>
<feature type="region of interest" description="Disordered" evidence="14">
    <location>
        <begin position="222"/>
        <end position="246"/>
    </location>
</feature>
<dbReference type="EC" id="2.7.11.1" evidence="3"/>
<dbReference type="PANTHER" id="PTHR24346">
    <property type="entry name" value="MAP/MICROTUBULE AFFINITY-REGULATING KINASE"/>
    <property type="match status" value="1"/>
</dbReference>
<dbReference type="AlphaFoldDB" id="A0A7D9DK78"/>
<keyword evidence="6" id="KW-0479">Metal-binding</keyword>